<protein>
    <submittedName>
        <fullName evidence="2">Uncharacterized protein</fullName>
    </submittedName>
</protein>
<evidence type="ECO:0000256" key="1">
    <source>
        <dbReference type="SAM" id="MobiDB-lite"/>
    </source>
</evidence>
<dbReference type="Bgee" id="ENSGACG00000013020">
    <property type="expression patterns" value="Expressed in head kidney and 13 other cell types or tissues"/>
</dbReference>
<reference evidence="2" key="1">
    <citation type="submission" date="2006-01" db="EMBL/GenBank/DDBJ databases">
        <authorList>
            <person name="Lindblad-Toh K."/>
            <person name="Mauceli E."/>
            <person name="Grabherr M."/>
            <person name="Chang J.L."/>
            <person name="Lander E.S."/>
        </authorList>
    </citation>
    <scope>NUCLEOTIDE SEQUENCE [LARGE SCALE GENOMIC DNA]</scope>
</reference>
<dbReference type="InParanoid" id="G3PHY7"/>
<feature type="region of interest" description="Disordered" evidence="1">
    <location>
        <begin position="1"/>
        <end position="29"/>
    </location>
</feature>
<sequence length="95" mass="10989">MYSSRLRGRSLNGPRRKPDRPRKGLQQPALHLGDMFRPSYALIAPPMETEVTFNNKVTRRSGMISDALTPEMIYTAVHEVRQRQTRLQEGRNVPR</sequence>
<evidence type="ECO:0000313" key="2">
    <source>
        <dbReference type="Ensembl" id="ENSGACP00000017214.1"/>
    </source>
</evidence>
<dbReference type="Ensembl" id="ENSGACT00000017248.1">
    <property type="protein sequence ID" value="ENSGACP00000017214.1"/>
    <property type="gene ID" value="ENSGACG00000013020.1"/>
</dbReference>
<proteinExistence type="predicted"/>
<dbReference type="AlphaFoldDB" id="G3PHY7"/>
<organism evidence="2">
    <name type="scientific">Gasterosteus aculeatus</name>
    <name type="common">Three-spined stickleback</name>
    <dbReference type="NCBI Taxonomy" id="69293"/>
    <lineage>
        <taxon>Eukaryota</taxon>
        <taxon>Metazoa</taxon>
        <taxon>Chordata</taxon>
        <taxon>Craniata</taxon>
        <taxon>Vertebrata</taxon>
        <taxon>Euteleostomi</taxon>
        <taxon>Actinopterygii</taxon>
        <taxon>Neopterygii</taxon>
        <taxon>Teleostei</taxon>
        <taxon>Neoteleostei</taxon>
        <taxon>Acanthomorphata</taxon>
        <taxon>Eupercaria</taxon>
        <taxon>Perciformes</taxon>
        <taxon>Cottioidei</taxon>
        <taxon>Gasterosteales</taxon>
        <taxon>Gasterosteidae</taxon>
        <taxon>Gasterosteus</taxon>
    </lineage>
</organism>
<accession>G3PHY7</accession>
<reference evidence="2" key="2">
    <citation type="submission" date="2024-04" db="UniProtKB">
        <authorList>
            <consortium name="Ensembl"/>
        </authorList>
    </citation>
    <scope>IDENTIFICATION</scope>
</reference>
<name>G3PHY7_GASAC</name>